<keyword evidence="2 5" id="KW-0812">Transmembrane</keyword>
<feature type="transmembrane region" description="Helical" evidence="5">
    <location>
        <begin position="190"/>
        <end position="209"/>
    </location>
</feature>
<feature type="transmembrane region" description="Helical" evidence="5">
    <location>
        <begin position="92"/>
        <end position="114"/>
    </location>
</feature>
<dbReference type="Gene3D" id="1.20.1530.20">
    <property type="match status" value="1"/>
</dbReference>
<evidence type="ECO:0000256" key="3">
    <source>
        <dbReference type="ARBA" id="ARBA00022989"/>
    </source>
</evidence>
<dbReference type="eggNOG" id="COG0385">
    <property type="taxonomic scope" value="Bacteria"/>
</dbReference>
<feature type="transmembrane region" description="Helical" evidence="5">
    <location>
        <begin position="160"/>
        <end position="178"/>
    </location>
</feature>
<feature type="transmembrane region" description="Helical" evidence="5">
    <location>
        <begin position="65"/>
        <end position="86"/>
    </location>
</feature>
<dbReference type="RefSeq" id="WP_009539677.1">
    <property type="nucleotide sequence ID" value="NZ_ANHY01000005.1"/>
</dbReference>
<evidence type="ECO:0000256" key="4">
    <source>
        <dbReference type="ARBA" id="ARBA00023136"/>
    </source>
</evidence>
<feature type="transmembrane region" description="Helical" evidence="5">
    <location>
        <begin position="221"/>
        <end position="244"/>
    </location>
</feature>
<organism evidence="6 7">
    <name type="scientific">Caenispirillum salinarum AK4</name>
    <dbReference type="NCBI Taxonomy" id="1238182"/>
    <lineage>
        <taxon>Bacteria</taxon>
        <taxon>Pseudomonadati</taxon>
        <taxon>Pseudomonadota</taxon>
        <taxon>Alphaproteobacteria</taxon>
        <taxon>Rhodospirillales</taxon>
        <taxon>Novispirillaceae</taxon>
        <taxon>Caenispirillum</taxon>
    </lineage>
</organism>
<evidence type="ECO:0000256" key="5">
    <source>
        <dbReference type="SAM" id="Phobius"/>
    </source>
</evidence>
<feature type="transmembrane region" description="Helical" evidence="5">
    <location>
        <begin position="251"/>
        <end position="273"/>
    </location>
</feature>
<evidence type="ECO:0000313" key="6">
    <source>
        <dbReference type="EMBL" id="EKV31808.1"/>
    </source>
</evidence>
<protein>
    <recommendedName>
        <fullName evidence="8">Sodium-dependent transporter</fullName>
    </recommendedName>
</protein>
<name>K9HN98_9PROT</name>
<feature type="transmembrane region" description="Helical" evidence="5">
    <location>
        <begin position="39"/>
        <end position="58"/>
    </location>
</feature>
<dbReference type="GO" id="GO:0016020">
    <property type="term" value="C:membrane"/>
    <property type="evidence" value="ECO:0007669"/>
    <property type="project" value="UniProtKB-SubCell"/>
</dbReference>
<feature type="transmembrane region" description="Helical" evidence="5">
    <location>
        <begin position="279"/>
        <end position="299"/>
    </location>
</feature>
<dbReference type="OrthoDB" id="7262824at2"/>
<dbReference type="STRING" id="1238182.C882_3559"/>
<dbReference type="AlphaFoldDB" id="K9HN98"/>
<evidence type="ECO:0000256" key="2">
    <source>
        <dbReference type="ARBA" id="ARBA00022692"/>
    </source>
</evidence>
<reference evidence="6 7" key="1">
    <citation type="journal article" date="2013" name="Genome Announc.">
        <title>Draft Genome Sequence of an Alphaproteobacterium, Caenispirillum salinarum AK4(T), Isolated from a Solar Saltern.</title>
        <authorList>
            <person name="Khatri I."/>
            <person name="Singh A."/>
            <person name="Korpole S."/>
            <person name="Pinnaka A.K."/>
            <person name="Subramanian S."/>
        </authorList>
    </citation>
    <scope>NUCLEOTIDE SEQUENCE [LARGE SCALE GENOMIC DNA]</scope>
    <source>
        <strain evidence="6 7">AK4</strain>
    </source>
</reference>
<dbReference type="InterPro" id="IPR038770">
    <property type="entry name" value="Na+/solute_symporter_sf"/>
</dbReference>
<proteinExistence type="predicted"/>
<dbReference type="InterPro" id="IPR002657">
    <property type="entry name" value="BilAc:Na_symport/Acr3"/>
</dbReference>
<dbReference type="Proteomes" id="UP000009881">
    <property type="component" value="Unassembled WGS sequence"/>
</dbReference>
<evidence type="ECO:0000256" key="1">
    <source>
        <dbReference type="ARBA" id="ARBA00004141"/>
    </source>
</evidence>
<evidence type="ECO:0008006" key="8">
    <source>
        <dbReference type="Google" id="ProtNLM"/>
    </source>
</evidence>
<comment type="subcellular location">
    <subcellularLocation>
        <location evidence="1">Membrane</location>
        <topology evidence="1">Multi-pass membrane protein</topology>
    </subcellularLocation>
</comment>
<gene>
    <name evidence="6" type="ORF">C882_3559</name>
</gene>
<sequence>MTAFLVRHSRWFLFLSVFAGLILPDLAHALRPLLPPAVAVLLILAMLRMDWAAVLGTFRRPGRVALVLAWVLVGAPVVMAAAVSALDLSAGLRAALILMAASAPIMSSPALAMLLGLEGSLALVVVVAATLLTPLSAPYAAELLAQLPLDIAPWELTLRLAGLVAFSVGGAVLLRHLLGRARLEQHGQAIDAGSVVFLVLFAIAIMDGVTAELLANPVRTVLIILGSFAANLGLQAAGAALFWWMGRRAALTVGLVSGNCNMALLLAVLPAGVHPDVPLYFALGQFPIYILPAVLTPLYQRLRAAA</sequence>
<dbReference type="Pfam" id="PF01758">
    <property type="entry name" value="SBF"/>
    <property type="match status" value="1"/>
</dbReference>
<feature type="transmembrane region" description="Helical" evidence="5">
    <location>
        <begin position="121"/>
        <end position="140"/>
    </location>
</feature>
<comment type="caution">
    <text evidence="6">The sequence shown here is derived from an EMBL/GenBank/DDBJ whole genome shotgun (WGS) entry which is preliminary data.</text>
</comment>
<keyword evidence="3 5" id="KW-1133">Transmembrane helix</keyword>
<keyword evidence="4 5" id="KW-0472">Membrane</keyword>
<dbReference type="EMBL" id="ANHY01000005">
    <property type="protein sequence ID" value="EKV31808.1"/>
    <property type="molecule type" value="Genomic_DNA"/>
</dbReference>
<accession>K9HN98</accession>
<keyword evidence="7" id="KW-1185">Reference proteome</keyword>
<evidence type="ECO:0000313" key="7">
    <source>
        <dbReference type="Proteomes" id="UP000009881"/>
    </source>
</evidence>